<gene>
    <name evidence="1" type="ORF">OFLC_LOCUS11156</name>
</gene>
<reference evidence="3" key="1">
    <citation type="submission" date="2016-06" db="UniProtKB">
        <authorList>
            <consortium name="WormBaseParasite"/>
        </authorList>
    </citation>
    <scope>IDENTIFICATION</scope>
</reference>
<proteinExistence type="predicted"/>
<keyword evidence="2" id="KW-1185">Reference proteome</keyword>
<sequence>MANPFYTAYTNTRKSKCIISWKSGAGRDISVLVEIFIDSWGSEHFCDREMLPFDCFETIRMNSANKGGTLQVSY</sequence>
<evidence type="ECO:0000313" key="1">
    <source>
        <dbReference type="EMBL" id="VDO74297.1"/>
    </source>
</evidence>
<organism evidence="3">
    <name type="scientific">Onchocerca flexuosa</name>
    <dbReference type="NCBI Taxonomy" id="387005"/>
    <lineage>
        <taxon>Eukaryota</taxon>
        <taxon>Metazoa</taxon>
        <taxon>Ecdysozoa</taxon>
        <taxon>Nematoda</taxon>
        <taxon>Chromadorea</taxon>
        <taxon>Rhabditida</taxon>
        <taxon>Spirurina</taxon>
        <taxon>Spiruromorpha</taxon>
        <taxon>Filarioidea</taxon>
        <taxon>Onchocercidae</taxon>
        <taxon>Onchocerca</taxon>
    </lineage>
</organism>
<dbReference type="Proteomes" id="UP000267606">
    <property type="component" value="Unassembled WGS sequence"/>
</dbReference>
<evidence type="ECO:0000313" key="3">
    <source>
        <dbReference type="WBParaSite" id="OFLC_0001115501-mRNA-1"/>
    </source>
</evidence>
<reference evidence="1 2" key="2">
    <citation type="submission" date="2018-11" db="EMBL/GenBank/DDBJ databases">
        <authorList>
            <consortium name="Pathogen Informatics"/>
        </authorList>
    </citation>
    <scope>NUCLEOTIDE SEQUENCE [LARGE SCALE GENOMIC DNA]</scope>
</reference>
<evidence type="ECO:0000313" key="2">
    <source>
        <dbReference type="Proteomes" id="UP000267606"/>
    </source>
</evidence>
<dbReference type="WBParaSite" id="OFLC_0001115501-mRNA-1">
    <property type="protein sequence ID" value="OFLC_0001115501-mRNA-1"/>
    <property type="gene ID" value="OFLC_0001115501"/>
</dbReference>
<name>A0A183HUJ3_9BILA</name>
<accession>A0A183HUJ3</accession>
<protein>
    <submittedName>
        <fullName evidence="1 3">Uncharacterized protein</fullName>
    </submittedName>
</protein>
<dbReference type="EMBL" id="UZAJ01015752">
    <property type="protein sequence ID" value="VDO74297.1"/>
    <property type="molecule type" value="Genomic_DNA"/>
</dbReference>
<dbReference type="AlphaFoldDB" id="A0A183HUJ3"/>